<name>A0A8H5YMT5_9HYPO</name>
<comment type="caution">
    <text evidence="2">The sequence shown here is derived from an EMBL/GenBank/DDBJ whole genome shotgun (WGS) entry which is preliminary data.</text>
</comment>
<evidence type="ECO:0000256" key="1">
    <source>
        <dbReference type="SAM" id="MobiDB-lite"/>
    </source>
</evidence>
<dbReference type="OrthoDB" id="5090029at2759"/>
<dbReference type="Proteomes" id="UP000544331">
    <property type="component" value="Unassembled WGS sequence"/>
</dbReference>
<feature type="compositionally biased region" description="Acidic residues" evidence="1">
    <location>
        <begin position="517"/>
        <end position="531"/>
    </location>
</feature>
<feature type="region of interest" description="Disordered" evidence="1">
    <location>
        <begin position="512"/>
        <end position="537"/>
    </location>
</feature>
<evidence type="ECO:0000313" key="3">
    <source>
        <dbReference type="Proteomes" id="UP000544331"/>
    </source>
</evidence>
<organism evidence="2 3">
    <name type="scientific">Fusarium mundagurra</name>
    <dbReference type="NCBI Taxonomy" id="1567541"/>
    <lineage>
        <taxon>Eukaryota</taxon>
        <taxon>Fungi</taxon>
        <taxon>Dikarya</taxon>
        <taxon>Ascomycota</taxon>
        <taxon>Pezizomycotina</taxon>
        <taxon>Sordariomycetes</taxon>
        <taxon>Hypocreomycetidae</taxon>
        <taxon>Hypocreales</taxon>
        <taxon>Nectriaceae</taxon>
        <taxon>Fusarium</taxon>
        <taxon>Fusarium fujikuroi species complex</taxon>
    </lineage>
</organism>
<sequence length="537" mass="60948">MIHHHNVSNGNELAAQATPPALHPVYFHCQLHPPARQTAVKQLPVESAMLLFWSLTSRFASDQLFLLPPPYTNNIPNISTQVTTLSFRQQLISLPFYPHEPRAISETSSHSASFSYLLLLGTYGGISLNKLFAYTSTLGLHINIKDNLTMAFPFSKLPMEVKVAIVGYLIPPMSSPIDYGVHSQAPYVAVGKLKRVSKDFKQVVEAIHYIKAIAVADGRIKFTMDPIHDSLVVFWMAIPKPNLNNSWIRSMKLARYKVDDEALPIRRLIVFNHYPMQPRSQDPMGYISRTNRAQTVANTLRWKNEPFETDLPMFSRFPFLEEAVVSVSMMSRMWHISGFQMEGPDIEAPRPNGETWGFNRVGSYNAAAAQYFEDKGIQADTGIPWAFPPSVFTTHHASLISQPEDMHPSVDLHSDFIHPIDQPFIGLYGYSRGTRSLGGKWAGFRYYTQTQKVQFSPLAWYEVEPIVHRLGYDPAPGRPLPSAADPQFVARVWMVKEGDEPKDEPHHCWIDVKEPREDDTDEPWEQDEPYVEEIATT</sequence>
<keyword evidence="3" id="KW-1185">Reference proteome</keyword>
<proteinExistence type="predicted"/>
<reference evidence="2 3" key="1">
    <citation type="submission" date="2020-05" db="EMBL/GenBank/DDBJ databases">
        <title>Identification and distribution of gene clusters putatively required for synthesis of sphingolipid metabolism inhibitors in phylogenetically diverse species of the filamentous fungus Fusarium.</title>
        <authorList>
            <person name="Kim H.-S."/>
            <person name="Busman M."/>
            <person name="Brown D.W."/>
            <person name="Divon H."/>
            <person name="Uhlig S."/>
            <person name="Proctor R.H."/>
        </authorList>
    </citation>
    <scope>NUCLEOTIDE SEQUENCE [LARGE SCALE GENOMIC DNA]</scope>
    <source>
        <strain evidence="2 3">NRRL 66235</strain>
    </source>
</reference>
<dbReference type="AlphaFoldDB" id="A0A8H5YMT5"/>
<dbReference type="EMBL" id="JAAOAN010000226">
    <property type="protein sequence ID" value="KAF5715478.1"/>
    <property type="molecule type" value="Genomic_DNA"/>
</dbReference>
<gene>
    <name evidence="2" type="ORF">FMUND_6857</name>
</gene>
<protein>
    <submittedName>
        <fullName evidence="2">Uncharacterized protein</fullName>
    </submittedName>
</protein>
<evidence type="ECO:0000313" key="2">
    <source>
        <dbReference type="EMBL" id="KAF5715478.1"/>
    </source>
</evidence>
<accession>A0A8H5YMT5</accession>